<name>A0A915J7I3_ROMCU</name>
<keyword evidence="2" id="KW-1185">Reference proteome</keyword>
<accession>A0A915J7I3</accession>
<dbReference type="WBParaSite" id="nRc.2.0.1.t22428-RA">
    <property type="protein sequence ID" value="nRc.2.0.1.t22428-RA"/>
    <property type="gene ID" value="nRc.2.0.1.g22428"/>
</dbReference>
<proteinExistence type="predicted"/>
<feature type="compositionally biased region" description="Basic residues" evidence="1">
    <location>
        <begin position="37"/>
        <end position="47"/>
    </location>
</feature>
<dbReference type="Proteomes" id="UP000887565">
    <property type="component" value="Unplaced"/>
</dbReference>
<feature type="region of interest" description="Disordered" evidence="1">
    <location>
        <begin position="29"/>
        <end position="54"/>
    </location>
</feature>
<reference evidence="3" key="1">
    <citation type="submission" date="2022-11" db="UniProtKB">
        <authorList>
            <consortium name="WormBaseParasite"/>
        </authorList>
    </citation>
    <scope>IDENTIFICATION</scope>
</reference>
<organism evidence="2 3">
    <name type="scientific">Romanomermis culicivorax</name>
    <name type="common">Nematode worm</name>
    <dbReference type="NCBI Taxonomy" id="13658"/>
    <lineage>
        <taxon>Eukaryota</taxon>
        <taxon>Metazoa</taxon>
        <taxon>Ecdysozoa</taxon>
        <taxon>Nematoda</taxon>
        <taxon>Enoplea</taxon>
        <taxon>Dorylaimia</taxon>
        <taxon>Mermithida</taxon>
        <taxon>Mermithoidea</taxon>
        <taxon>Mermithidae</taxon>
        <taxon>Romanomermis</taxon>
    </lineage>
</organism>
<protein>
    <submittedName>
        <fullName evidence="3">Uncharacterized protein</fullName>
    </submittedName>
</protein>
<feature type="region of interest" description="Disordered" evidence="1">
    <location>
        <begin position="1"/>
        <end position="20"/>
    </location>
</feature>
<sequence>MHGRPSAHDKQAVSTASSPSVIFSTRCCKRSTSVTNKSRKRFKRSRSRCNNERRDDNWRQARNVYDKHGLDKLKENGERLITQ</sequence>
<evidence type="ECO:0000313" key="3">
    <source>
        <dbReference type="WBParaSite" id="nRc.2.0.1.t22428-RA"/>
    </source>
</evidence>
<evidence type="ECO:0000313" key="2">
    <source>
        <dbReference type="Proteomes" id="UP000887565"/>
    </source>
</evidence>
<dbReference type="AlphaFoldDB" id="A0A915J7I3"/>
<evidence type="ECO:0000256" key="1">
    <source>
        <dbReference type="SAM" id="MobiDB-lite"/>
    </source>
</evidence>
<feature type="compositionally biased region" description="Basic and acidic residues" evidence="1">
    <location>
        <begin position="1"/>
        <end position="11"/>
    </location>
</feature>